<dbReference type="OrthoDB" id="6513042at2759"/>
<evidence type="ECO:0000313" key="2">
    <source>
        <dbReference type="EMBL" id="EFJ45040.1"/>
    </source>
</evidence>
<reference evidence="2 3" key="1">
    <citation type="journal article" date="2010" name="Science">
        <title>Genomic analysis of organismal complexity in the multicellular green alga Volvox carteri.</title>
        <authorList>
            <person name="Prochnik S.E."/>
            <person name="Umen J."/>
            <person name="Nedelcu A.M."/>
            <person name="Hallmann A."/>
            <person name="Miller S.M."/>
            <person name="Nishii I."/>
            <person name="Ferris P."/>
            <person name="Kuo A."/>
            <person name="Mitros T."/>
            <person name="Fritz-Laylin L.K."/>
            <person name="Hellsten U."/>
            <person name="Chapman J."/>
            <person name="Simakov O."/>
            <person name="Rensing S.A."/>
            <person name="Terry A."/>
            <person name="Pangilinan J."/>
            <person name="Kapitonov V."/>
            <person name="Jurka J."/>
            <person name="Salamov A."/>
            <person name="Shapiro H."/>
            <person name="Schmutz J."/>
            <person name="Grimwood J."/>
            <person name="Lindquist E."/>
            <person name="Lucas S."/>
            <person name="Grigoriev I.V."/>
            <person name="Schmitt R."/>
            <person name="Kirk D."/>
            <person name="Rokhsar D.S."/>
        </authorList>
    </citation>
    <scope>NUCLEOTIDE SEQUENCE [LARGE SCALE GENOMIC DNA]</scope>
    <source>
        <strain evidence="3">f. Nagariensis / Eve</strain>
    </source>
</reference>
<dbReference type="STRING" id="3068.D8U5Q3"/>
<dbReference type="GO" id="GO:0003724">
    <property type="term" value="F:RNA helicase activity"/>
    <property type="evidence" value="ECO:0007669"/>
    <property type="project" value="TreeGrafter"/>
</dbReference>
<name>D8U5Q3_VOLCA</name>
<feature type="non-terminal residue" evidence="2">
    <location>
        <position position="1"/>
    </location>
</feature>
<dbReference type="CDD" id="cd18808">
    <property type="entry name" value="SF1_C_Upf1"/>
    <property type="match status" value="1"/>
</dbReference>
<dbReference type="InterPro" id="IPR045055">
    <property type="entry name" value="DNA2/NAM7-like"/>
</dbReference>
<dbReference type="InParanoid" id="D8U5Q3"/>
<accession>D8U5Q3</accession>
<dbReference type="PANTHER" id="PTHR10887">
    <property type="entry name" value="DNA2/NAM7 HELICASE FAMILY"/>
    <property type="match status" value="1"/>
</dbReference>
<dbReference type="GO" id="GO:0000184">
    <property type="term" value="P:nuclear-transcribed mRNA catabolic process, nonsense-mediated decay"/>
    <property type="evidence" value="ECO:0007669"/>
    <property type="project" value="TreeGrafter"/>
</dbReference>
<dbReference type="EMBL" id="GL378360">
    <property type="protein sequence ID" value="EFJ45040.1"/>
    <property type="molecule type" value="Genomic_DNA"/>
</dbReference>
<dbReference type="AlphaFoldDB" id="D8U5Q3"/>
<dbReference type="Gene3D" id="3.40.50.300">
    <property type="entry name" value="P-loop containing nucleotide triphosphate hydrolases"/>
    <property type="match status" value="1"/>
</dbReference>
<dbReference type="InterPro" id="IPR047187">
    <property type="entry name" value="SF1_C_Upf1"/>
</dbReference>
<dbReference type="KEGG" id="vcn:VOLCADRAFT_48654"/>
<dbReference type="InterPro" id="IPR041679">
    <property type="entry name" value="DNA2/NAM7-like_C"/>
</dbReference>
<feature type="non-terminal residue" evidence="2">
    <location>
        <position position="59"/>
    </location>
</feature>
<dbReference type="SUPFAM" id="SSF52540">
    <property type="entry name" value="P-loop containing nucleoside triphosphate hydrolases"/>
    <property type="match status" value="1"/>
</dbReference>
<gene>
    <name evidence="2" type="ORF">VOLCADRAFT_48654</name>
</gene>
<dbReference type="PANTHER" id="PTHR10887:SF517">
    <property type="entry name" value="RNA HELICASE NONSENSE MRNA REDUCING FACTOR"/>
    <property type="match status" value="1"/>
</dbReference>
<dbReference type="eggNOG" id="KOG1803">
    <property type="taxonomic scope" value="Eukaryota"/>
</dbReference>
<proteinExistence type="predicted"/>
<dbReference type="InterPro" id="IPR027417">
    <property type="entry name" value="P-loop_NTPase"/>
</dbReference>
<evidence type="ECO:0000259" key="1">
    <source>
        <dbReference type="Pfam" id="PF13087"/>
    </source>
</evidence>
<protein>
    <recommendedName>
        <fullName evidence="1">DNA2/NAM7 helicase-like C-terminal domain-containing protein</fullName>
    </recommendedName>
</protein>
<dbReference type="RefSeq" id="XP_002954011.1">
    <property type="nucleotide sequence ID" value="XM_002953965.1"/>
</dbReference>
<keyword evidence="3" id="KW-1185">Reference proteome</keyword>
<dbReference type="Proteomes" id="UP000001058">
    <property type="component" value="Unassembled WGS sequence"/>
</dbReference>
<evidence type="ECO:0000313" key="3">
    <source>
        <dbReference type="Proteomes" id="UP000001058"/>
    </source>
</evidence>
<dbReference type="GO" id="GO:0005737">
    <property type="term" value="C:cytoplasm"/>
    <property type="evidence" value="ECO:0007669"/>
    <property type="project" value="TreeGrafter"/>
</dbReference>
<feature type="domain" description="DNA2/NAM7 helicase-like C-terminal" evidence="1">
    <location>
        <begin position="1"/>
        <end position="56"/>
    </location>
</feature>
<sequence>LEVSSVDGYQGREKEVMVFSTVRANPSSVLGFLEDWRRLNVAITRPRRALLLVGNANTL</sequence>
<dbReference type="Pfam" id="PF13087">
    <property type="entry name" value="AAA_12"/>
    <property type="match status" value="1"/>
</dbReference>
<dbReference type="GeneID" id="9617179"/>
<organism evidence="3">
    <name type="scientific">Volvox carteri f. nagariensis</name>
    <dbReference type="NCBI Taxonomy" id="3068"/>
    <lineage>
        <taxon>Eukaryota</taxon>
        <taxon>Viridiplantae</taxon>
        <taxon>Chlorophyta</taxon>
        <taxon>core chlorophytes</taxon>
        <taxon>Chlorophyceae</taxon>
        <taxon>CS clade</taxon>
        <taxon>Chlamydomonadales</taxon>
        <taxon>Volvocaceae</taxon>
        <taxon>Volvox</taxon>
    </lineage>
</organism>